<dbReference type="GO" id="GO:0003677">
    <property type="term" value="F:DNA binding"/>
    <property type="evidence" value="ECO:0007669"/>
    <property type="project" value="UniProtKB-KW"/>
</dbReference>
<dbReference type="Proteomes" id="UP000065151">
    <property type="component" value="Chromosome"/>
</dbReference>
<feature type="region of interest" description="Disordered" evidence="6">
    <location>
        <begin position="84"/>
        <end position="103"/>
    </location>
</feature>
<evidence type="ECO:0000313" key="8">
    <source>
        <dbReference type="EMBL" id="ALV43822.1"/>
    </source>
</evidence>
<dbReference type="Gene3D" id="1.10.1740.10">
    <property type="match status" value="1"/>
</dbReference>
<dbReference type="InterPro" id="IPR039425">
    <property type="entry name" value="RNA_pol_sigma-70-like"/>
</dbReference>
<dbReference type="GO" id="GO:0006352">
    <property type="term" value="P:DNA-templated transcription initiation"/>
    <property type="evidence" value="ECO:0007669"/>
    <property type="project" value="InterPro"/>
</dbReference>
<keyword evidence="2" id="KW-0805">Transcription regulation</keyword>
<dbReference type="GO" id="GO:0016987">
    <property type="term" value="F:sigma factor activity"/>
    <property type="evidence" value="ECO:0007669"/>
    <property type="project" value="UniProtKB-KW"/>
</dbReference>
<protein>
    <submittedName>
        <fullName evidence="8">RNA polymerase subunit sigma-70</fullName>
    </submittedName>
</protein>
<comment type="similarity">
    <text evidence="1">Belongs to the sigma-70 factor family. ECF subfamily.</text>
</comment>
<evidence type="ECO:0000256" key="2">
    <source>
        <dbReference type="ARBA" id="ARBA00023015"/>
    </source>
</evidence>
<proteinExistence type="inferred from homology"/>
<dbReference type="RefSeq" id="WP_058932814.1">
    <property type="nucleotide sequence ID" value="NZ_CP013747.1"/>
</dbReference>
<keyword evidence="5" id="KW-0804">Transcription</keyword>
<dbReference type="SUPFAM" id="SSF88946">
    <property type="entry name" value="Sigma2 domain of RNA polymerase sigma factors"/>
    <property type="match status" value="1"/>
</dbReference>
<dbReference type="PANTHER" id="PTHR43133">
    <property type="entry name" value="RNA POLYMERASE ECF-TYPE SIGMA FACTO"/>
    <property type="match status" value="1"/>
</dbReference>
<dbReference type="Pfam" id="PF04545">
    <property type="entry name" value="Sigma70_r4"/>
    <property type="match status" value="1"/>
</dbReference>
<dbReference type="PANTHER" id="PTHR43133:SF8">
    <property type="entry name" value="RNA POLYMERASE SIGMA FACTOR HI_1459-RELATED"/>
    <property type="match status" value="1"/>
</dbReference>
<organism evidence="8">
    <name type="scientific">Pseudarthrobacter sulfonivorans</name>
    <dbReference type="NCBI Taxonomy" id="121292"/>
    <lineage>
        <taxon>Bacteria</taxon>
        <taxon>Bacillati</taxon>
        <taxon>Actinomycetota</taxon>
        <taxon>Actinomycetes</taxon>
        <taxon>Micrococcales</taxon>
        <taxon>Micrococcaceae</taxon>
        <taxon>Pseudarthrobacter</taxon>
    </lineage>
</organism>
<evidence type="ECO:0000256" key="5">
    <source>
        <dbReference type="ARBA" id="ARBA00023163"/>
    </source>
</evidence>
<dbReference type="CDD" id="cd06171">
    <property type="entry name" value="Sigma70_r4"/>
    <property type="match status" value="1"/>
</dbReference>
<evidence type="ECO:0000256" key="1">
    <source>
        <dbReference type="ARBA" id="ARBA00010641"/>
    </source>
</evidence>
<keyword evidence="3" id="KW-0731">Sigma factor</keyword>
<dbReference type="STRING" id="121292.AU252_07540"/>
<evidence type="ECO:0000313" key="9">
    <source>
        <dbReference type="Proteomes" id="UP000065151"/>
    </source>
</evidence>
<dbReference type="KEGG" id="psul:AU252_07540"/>
<evidence type="ECO:0000256" key="6">
    <source>
        <dbReference type="SAM" id="MobiDB-lite"/>
    </source>
</evidence>
<evidence type="ECO:0000256" key="4">
    <source>
        <dbReference type="ARBA" id="ARBA00023125"/>
    </source>
</evidence>
<accession>A0A0U3QAK9</accession>
<gene>
    <name evidence="8" type="ORF">AU252_07540</name>
</gene>
<keyword evidence="4" id="KW-0238">DNA-binding</keyword>
<name>A0A0U3QAK9_9MICC</name>
<dbReference type="InterPro" id="IPR013325">
    <property type="entry name" value="RNA_pol_sigma_r2"/>
</dbReference>
<dbReference type="InterPro" id="IPR014284">
    <property type="entry name" value="RNA_pol_sigma-70_dom"/>
</dbReference>
<dbReference type="Gene3D" id="1.10.10.10">
    <property type="entry name" value="Winged helix-like DNA-binding domain superfamily/Winged helix DNA-binding domain"/>
    <property type="match status" value="1"/>
</dbReference>
<feature type="domain" description="RNA polymerase sigma-70 region 4" evidence="7">
    <location>
        <begin position="124"/>
        <end position="173"/>
    </location>
</feature>
<evidence type="ECO:0000259" key="7">
    <source>
        <dbReference type="Pfam" id="PF04545"/>
    </source>
</evidence>
<dbReference type="InterPro" id="IPR007630">
    <property type="entry name" value="RNA_pol_sigma70_r4"/>
</dbReference>
<reference evidence="8 9" key="1">
    <citation type="submission" date="2015-12" db="EMBL/GenBank/DDBJ databases">
        <authorList>
            <person name="Shamseldin A."/>
            <person name="Moawad H."/>
            <person name="Abd El-Rahim W.M."/>
            <person name="Sadowsky M.J."/>
        </authorList>
    </citation>
    <scope>NUCLEOTIDE SEQUENCE [LARGE SCALE GENOMIC DNA]</scope>
    <source>
        <strain evidence="8 9">Ar51</strain>
    </source>
</reference>
<dbReference type="SUPFAM" id="SSF88659">
    <property type="entry name" value="Sigma3 and sigma4 domains of RNA polymerase sigma factors"/>
    <property type="match status" value="1"/>
</dbReference>
<dbReference type="NCBIfam" id="TIGR02937">
    <property type="entry name" value="sigma70-ECF"/>
    <property type="match status" value="1"/>
</dbReference>
<sequence length="183" mass="20312">MTDALTDDVLRARARDPELFSIVYRTYASQVLGYLTARGVEDPEAVMQEVFIAVLPRLQKVTGGVAGLRTFVFSVAHARMVDDHRRQQRTPSKLPFEPDLDGREESSAEAEVLQRISPQEVADLLNELPDEQREVLSLRLVAGLSVDQVAAVMGKSAGAVKQLQRRALIRLREQSAVTEYVAP</sequence>
<evidence type="ECO:0000256" key="3">
    <source>
        <dbReference type="ARBA" id="ARBA00023082"/>
    </source>
</evidence>
<dbReference type="InterPro" id="IPR013324">
    <property type="entry name" value="RNA_pol_sigma_r3/r4-like"/>
</dbReference>
<dbReference type="EMBL" id="CP013747">
    <property type="protein sequence ID" value="ALV43822.1"/>
    <property type="molecule type" value="Genomic_DNA"/>
</dbReference>
<dbReference type="AlphaFoldDB" id="A0A0U3QAK9"/>
<dbReference type="InterPro" id="IPR036388">
    <property type="entry name" value="WH-like_DNA-bd_sf"/>
</dbReference>